<organism evidence="1 2">
    <name type="scientific">Nostoc cycadae WK-1</name>
    <dbReference type="NCBI Taxonomy" id="1861711"/>
    <lineage>
        <taxon>Bacteria</taxon>
        <taxon>Bacillati</taxon>
        <taxon>Cyanobacteriota</taxon>
        <taxon>Cyanophyceae</taxon>
        <taxon>Nostocales</taxon>
        <taxon>Nostocaceae</taxon>
        <taxon>Nostoc</taxon>
    </lineage>
</organism>
<sequence length="134" mass="14957">MSCKAFQALGTSTASSFNQAQQSYYLNHERFSTSLSELQTNIEPKMGKYNFFVKTINSPKKHEITYFYAVSSLSGLKSYVSAVAVIPDVNSKNNDILTITITCETNSPSQNKPTDPQIKNTDLSCGKEQFEIKH</sequence>
<dbReference type="Pfam" id="PF16734">
    <property type="entry name" value="Pilin_GH"/>
    <property type="match status" value="1"/>
</dbReference>
<reference evidence="2" key="1">
    <citation type="journal article" date="2018" name="Genome Announc.">
        <title>Draft Genome Sequence of the Nitrogen-Fixing and Hormogonia-Inducing Cyanobacterium Nostoc cycadae Strain WK-1, Isolated from the Coralloid Roots of Cycas revoluta.</title>
        <authorList>
            <person name="Kanesaki Y."/>
            <person name="Hirose M."/>
            <person name="Hirose Y."/>
            <person name="Fujisawa T."/>
            <person name="Nakamura Y."/>
            <person name="Watanabe S."/>
            <person name="Matsunaga S."/>
            <person name="Uchida H."/>
            <person name="Murakami A."/>
        </authorList>
    </citation>
    <scope>NUCLEOTIDE SEQUENCE [LARGE SCALE GENOMIC DNA]</scope>
    <source>
        <strain evidence="2">WK-1</strain>
    </source>
</reference>
<dbReference type="InterPro" id="IPR031975">
    <property type="entry name" value="Pilin_GH"/>
</dbReference>
<name>A0A2H6LP02_9NOSO</name>
<gene>
    <name evidence="1" type="ORF">NCWK1_4731</name>
</gene>
<protein>
    <submittedName>
        <fullName evidence="1">Prepilin-type N-terminal cleavage/methylation domain-containing protein</fullName>
    </submittedName>
</protein>
<dbReference type="Proteomes" id="UP000236527">
    <property type="component" value="Unassembled WGS sequence"/>
</dbReference>
<dbReference type="AlphaFoldDB" id="A0A2H6LP02"/>
<evidence type="ECO:0000313" key="2">
    <source>
        <dbReference type="Proteomes" id="UP000236527"/>
    </source>
</evidence>
<proteinExistence type="predicted"/>
<accession>A0A2H6LP02</accession>
<evidence type="ECO:0000313" key="1">
    <source>
        <dbReference type="EMBL" id="GBE94950.1"/>
    </source>
</evidence>
<comment type="caution">
    <text evidence="1">The sequence shown here is derived from an EMBL/GenBank/DDBJ whole genome shotgun (WGS) entry which is preliminary data.</text>
</comment>
<dbReference type="EMBL" id="BDGE01000093">
    <property type="protein sequence ID" value="GBE94950.1"/>
    <property type="molecule type" value="Genomic_DNA"/>
</dbReference>
<keyword evidence="2" id="KW-1185">Reference proteome</keyword>